<dbReference type="AlphaFoldDB" id="A0A2H3AX29"/>
<proteinExistence type="predicted"/>
<keyword evidence="3" id="KW-1185">Reference proteome</keyword>
<feature type="region of interest" description="Disordered" evidence="1">
    <location>
        <begin position="56"/>
        <end position="93"/>
    </location>
</feature>
<dbReference type="Proteomes" id="UP000218334">
    <property type="component" value="Unassembled WGS sequence"/>
</dbReference>
<accession>A0A2H3AX29</accession>
<sequence>MDGGDICASICCGACCIAGSSALNSYGSDSGTSTSGCCGSCCDKSFNEDSFDEQVRRDMEVTRDPNAPRPEQMQPAEKMTITSPKEAADKEDS</sequence>
<gene>
    <name evidence="2" type="ORF">ARMSODRAFT_546382</name>
</gene>
<reference evidence="3" key="1">
    <citation type="journal article" date="2017" name="Nat. Ecol. Evol.">
        <title>Genome expansion and lineage-specific genetic innovations in the forest pathogenic fungi Armillaria.</title>
        <authorList>
            <person name="Sipos G."/>
            <person name="Prasanna A.N."/>
            <person name="Walter M.C."/>
            <person name="O'Connor E."/>
            <person name="Balint B."/>
            <person name="Krizsan K."/>
            <person name="Kiss B."/>
            <person name="Hess J."/>
            <person name="Varga T."/>
            <person name="Slot J."/>
            <person name="Riley R."/>
            <person name="Boka B."/>
            <person name="Rigling D."/>
            <person name="Barry K."/>
            <person name="Lee J."/>
            <person name="Mihaltcheva S."/>
            <person name="LaButti K."/>
            <person name="Lipzen A."/>
            <person name="Waldron R."/>
            <person name="Moloney N.M."/>
            <person name="Sperisen C."/>
            <person name="Kredics L."/>
            <person name="Vagvoelgyi C."/>
            <person name="Patrignani A."/>
            <person name="Fitzpatrick D."/>
            <person name="Nagy I."/>
            <person name="Doyle S."/>
            <person name="Anderson J.B."/>
            <person name="Grigoriev I.V."/>
            <person name="Gueldener U."/>
            <person name="Muensterkoetter M."/>
            <person name="Nagy L.G."/>
        </authorList>
    </citation>
    <scope>NUCLEOTIDE SEQUENCE [LARGE SCALE GENOMIC DNA]</scope>
    <source>
        <strain evidence="3">28-4</strain>
    </source>
</reference>
<name>A0A2H3AX29_9AGAR</name>
<evidence type="ECO:0000313" key="3">
    <source>
        <dbReference type="Proteomes" id="UP000218334"/>
    </source>
</evidence>
<organism evidence="2 3">
    <name type="scientific">Armillaria solidipes</name>
    <dbReference type="NCBI Taxonomy" id="1076256"/>
    <lineage>
        <taxon>Eukaryota</taxon>
        <taxon>Fungi</taxon>
        <taxon>Dikarya</taxon>
        <taxon>Basidiomycota</taxon>
        <taxon>Agaricomycotina</taxon>
        <taxon>Agaricomycetes</taxon>
        <taxon>Agaricomycetidae</taxon>
        <taxon>Agaricales</taxon>
        <taxon>Marasmiineae</taxon>
        <taxon>Physalacriaceae</taxon>
        <taxon>Armillaria</taxon>
    </lineage>
</organism>
<evidence type="ECO:0000313" key="2">
    <source>
        <dbReference type="EMBL" id="PBK63215.1"/>
    </source>
</evidence>
<protein>
    <submittedName>
        <fullName evidence="2">Uncharacterized protein</fullName>
    </submittedName>
</protein>
<dbReference type="EMBL" id="KZ293460">
    <property type="protein sequence ID" value="PBK63215.1"/>
    <property type="molecule type" value="Genomic_DNA"/>
</dbReference>
<evidence type="ECO:0000256" key="1">
    <source>
        <dbReference type="SAM" id="MobiDB-lite"/>
    </source>
</evidence>